<evidence type="ECO:0000256" key="3">
    <source>
        <dbReference type="RuleBase" id="RU364030"/>
    </source>
</evidence>
<dbReference type="SUPFAM" id="SSF46988">
    <property type="entry name" value="Tubulin chaperone cofactor A"/>
    <property type="match status" value="1"/>
</dbReference>
<comment type="subcellular location">
    <subcellularLocation>
        <location evidence="3">Cytoplasm</location>
        <location evidence="3">Cytoskeleton</location>
    </subcellularLocation>
</comment>
<keyword evidence="3" id="KW-0963">Cytoplasm</keyword>
<accession>A0AAV9IBD7</accession>
<dbReference type="Gene3D" id="1.20.58.90">
    <property type="match status" value="1"/>
</dbReference>
<dbReference type="AlphaFoldDB" id="A0AAV9IBD7"/>
<keyword evidence="4" id="KW-0175">Coiled coil</keyword>
<dbReference type="Pfam" id="PF02970">
    <property type="entry name" value="TBCA"/>
    <property type="match status" value="1"/>
</dbReference>
<dbReference type="GO" id="GO:0007023">
    <property type="term" value="P:post-chaperonin tubulin folding pathway"/>
    <property type="evidence" value="ECO:0007669"/>
    <property type="project" value="UniProtKB-UniRule"/>
</dbReference>
<proteinExistence type="inferred from homology"/>
<dbReference type="GO" id="GO:0007021">
    <property type="term" value="P:tubulin complex assembly"/>
    <property type="evidence" value="ECO:0007669"/>
    <property type="project" value="UniProtKB-UniRule"/>
</dbReference>
<organism evidence="5 6">
    <name type="scientific">Galdieria yellowstonensis</name>
    <dbReference type="NCBI Taxonomy" id="3028027"/>
    <lineage>
        <taxon>Eukaryota</taxon>
        <taxon>Rhodophyta</taxon>
        <taxon>Bangiophyceae</taxon>
        <taxon>Galdieriales</taxon>
        <taxon>Galdieriaceae</taxon>
        <taxon>Galdieria</taxon>
    </lineage>
</organism>
<comment type="subunit">
    <text evidence="3">Supercomplex made of cofactors A to E. Cofactors A and D function by capturing and stabilizing tubulin in a quasi-native conformation. Cofactor E binds to the cofactor D-tubulin complex; interaction with cofactor C then causes the release of tubulin polypeptides that are committed to the native state.</text>
</comment>
<keyword evidence="3" id="KW-0493">Microtubule</keyword>
<gene>
    <name evidence="5" type="ORF">GAYE_SCF04G2512</name>
</gene>
<dbReference type="GO" id="GO:0048487">
    <property type="term" value="F:beta-tubulin binding"/>
    <property type="evidence" value="ECO:0007669"/>
    <property type="project" value="InterPro"/>
</dbReference>
<dbReference type="EMBL" id="JANCYU010000024">
    <property type="protein sequence ID" value="KAK4524611.1"/>
    <property type="molecule type" value="Genomic_DNA"/>
</dbReference>
<evidence type="ECO:0000313" key="6">
    <source>
        <dbReference type="Proteomes" id="UP001300502"/>
    </source>
</evidence>
<comment type="similarity">
    <text evidence="1 3">Belongs to the TBCA family.</text>
</comment>
<dbReference type="PANTHER" id="PTHR21500">
    <property type="entry name" value="TUBULIN-SPECIFIC CHAPERONE A"/>
    <property type="match status" value="1"/>
</dbReference>
<evidence type="ECO:0000256" key="2">
    <source>
        <dbReference type="ARBA" id="ARBA00023186"/>
    </source>
</evidence>
<reference evidence="5 6" key="1">
    <citation type="submission" date="2022-07" db="EMBL/GenBank/DDBJ databases">
        <title>Genome-wide signatures of adaptation to extreme environments.</title>
        <authorList>
            <person name="Cho C.H."/>
            <person name="Yoon H.S."/>
        </authorList>
    </citation>
    <scope>NUCLEOTIDE SEQUENCE [LARGE SCALE GENOMIC DNA]</scope>
    <source>
        <strain evidence="5 6">108.79 E11</strain>
    </source>
</reference>
<keyword evidence="2 3" id="KW-0143">Chaperone</keyword>
<dbReference type="Proteomes" id="UP001300502">
    <property type="component" value="Unassembled WGS sequence"/>
</dbReference>
<keyword evidence="6" id="KW-1185">Reference proteome</keyword>
<evidence type="ECO:0000256" key="4">
    <source>
        <dbReference type="SAM" id="Coils"/>
    </source>
</evidence>
<comment type="caution">
    <text evidence="5">The sequence shown here is derived from an EMBL/GenBank/DDBJ whole genome shotgun (WGS) entry which is preliminary data.</text>
</comment>
<dbReference type="PANTHER" id="PTHR21500:SF0">
    <property type="entry name" value="TUBULIN-SPECIFIC CHAPERONE A"/>
    <property type="match status" value="1"/>
</dbReference>
<sequence>MVAASPSRKLEIQCGVLKRTLKDISAYQKEFTEMKEQIQRATPDQPYQQWQKVLEETERMVSDSYRRLSEAVDSLQKLQTQMENLRGTKEWEQADALLQEAQQVLSQTSKV</sequence>
<evidence type="ECO:0000256" key="1">
    <source>
        <dbReference type="ARBA" id="ARBA00006806"/>
    </source>
</evidence>
<evidence type="ECO:0000313" key="5">
    <source>
        <dbReference type="EMBL" id="KAK4524611.1"/>
    </source>
</evidence>
<dbReference type="GO" id="GO:0005874">
    <property type="term" value="C:microtubule"/>
    <property type="evidence" value="ECO:0007669"/>
    <property type="project" value="UniProtKB-KW"/>
</dbReference>
<protein>
    <recommendedName>
        <fullName evidence="3">Tubulin-specific chaperone A</fullName>
    </recommendedName>
</protein>
<feature type="coiled-coil region" evidence="4">
    <location>
        <begin position="68"/>
        <end position="95"/>
    </location>
</feature>
<dbReference type="GO" id="GO:0005829">
    <property type="term" value="C:cytosol"/>
    <property type="evidence" value="ECO:0007669"/>
    <property type="project" value="TreeGrafter"/>
</dbReference>
<dbReference type="InterPro" id="IPR036126">
    <property type="entry name" value="TBCA_sf"/>
</dbReference>
<dbReference type="InterPro" id="IPR004226">
    <property type="entry name" value="TBCA"/>
</dbReference>
<keyword evidence="3" id="KW-0206">Cytoskeleton</keyword>
<name>A0AAV9IBD7_9RHOD</name>